<accession>A0A2A7N609</accession>
<reference evidence="3 4" key="1">
    <citation type="submission" date="2017-10" db="EMBL/GenBank/DDBJ databases">
        <title>The new phylogeny of genus Mycobacterium.</title>
        <authorList>
            <person name="Tortoli E."/>
            <person name="Trovato A."/>
            <person name="Cirillo D.M."/>
        </authorList>
    </citation>
    <scope>NUCLEOTIDE SEQUENCE [LARGE SCALE GENOMIC DNA]</scope>
    <source>
        <strain evidence="3 4">CCUG37673</strain>
    </source>
</reference>
<dbReference type="RefSeq" id="WP_097940013.1">
    <property type="nucleotide sequence ID" value="NZ_BLKS01000001.1"/>
</dbReference>
<evidence type="ECO:0000313" key="5">
    <source>
        <dbReference type="Proteomes" id="UP000465302"/>
    </source>
</evidence>
<gene>
    <name evidence="3" type="ORF">CQY20_10455</name>
    <name evidence="2" type="ORF">MAGR_31230</name>
</gene>
<evidence type="ECO:0000313" key="3">
    <source>
        <dbReference type="EMBL" id="PEG39306.1"/>
    </source>
</evidence>
<protein>
    <recommendedName>
        <fullName evidence="6">Alanine, arginine and proline rich protein</fullName>
    </recommendedName>
</protein>
<feature type="region of interest" description="Disordered" evidence="1">
    <location>
        <begin position="38"/>
        <end position="86"/>
    </location>
</feature>
<keyword evidence="4" id="KW-1185">Reference proteome</keyword>
<evidence type="ECO:0008006" key="6">
    <source>
        <dbReference type="Google" id="ProtNLM"/>
    </source>
</evidence>
<organism evidence="3 4">
    <name type="scientific">Mycolicibacterium agri</name>
    <name type="common">Mycobacterium agri</name>
    <dbReference type="NCBI Taxonomy" id="36811"/>
    <lineage>
        <taxon>Bacteria</taxon>
        <taxon>Bacillati</taxon>
        <taxon>Actinomycetota</taxon>
        <taxon>Actinomycetes</taxon>
        <taxon>Mycobacteriales</taxon>
        <taxon>Mycobacteriaceae</taxon>
        <taxon>Mycolicibacterium</taxon>
    </lineage>
</organism>
<dbReference type="EMBL" id="BLKS01000001">
    <property type="protein sequence ID" value="GFG51682.1"/>
    <property type="molecule type" value="Genomic_DNA"/>
</dbReference>
<reference evidence="2" key="3">
    <citation type="submission" date="2020-02" db="EMBL/GenBank/DDBJ databases">
        <authorList>
            <person name="Matsumoto Y."/>
            <person name="Motooka D."/>
            <person name="Nakamura S."/>
        </authorList>
    </citation>
    <scope>NUCLEOTIDE SEQUENCE</scope>
    <source>
        <strain evidence="2">JCM 6377</strain>
    </source>
</reference>
<sequence length="194" mass="20608">MSASQIPFEPGAFTAPVIDYEPPPLTAAGRAVGCATPSAAALHRGQRRPLRSPEPSPALAAPDIAPPPAPPDIAPPPAAPDIAPPPAAASFADAALRRVLEVIDRRRPITQLRPLLTPRLLDMVFTQARSSGPVKAAVLRRVRLRTAAVDENEPDQPVAAEVFATYTRGPRMRAIAGRIEVIDGRWRLVALQIG</sequence>
<proteinExistence type="predicted"/>
<dbReference type="InterPro" id="IPR045596">
    <property type="entry name" value="DUF6459"/>
</dbReference>
<dbReference type="OrthoDB" id="4775331at2"/>
<name>A0A2A7N609_MYCAG</name>
<evidence type="ECO:0000313" key="2">
    <source>
        <dbReference type="EMBL" id="GFG51682.1"/>
    </source>
</evidence>
<evidence type="ECO:0000313" key="4">
    <source>
        <dbReference type="Proteomes" id="UP000220914"/>
    </source>
</evidence>
<dbReference type="EMBL" id="PDCP01000015">
    <property type="protein sequence ID" value="PEG39306.1"/>
    <property type="molecule type" value="Genomic_DNA"/>
</dbReference>
<dbReference type="Proteomes" id="UP000220914">
    <property type="component" value="Unassembled WGS sequence"/>
</dbReference>
<comment type="caution">
    <text evidence="3">The sequence shown here is derived from an EMBL/GenBank/DDBJ whole genome shotgun (WGS) entry which is preliminary data.</text>
</comment>
<feature type="compositionally biased region" description="Pro residues" evidence="1">
    <location>
        <begin position="64"/>
        <end position="86"/>
    </location>
</feature>
<dbReference type="AlphaFoldDB" id="A0A2A7N609"/>
<dbReference type="Proteomes" id="UP000465302">
    <property type="component" value="Unassembled WGS sequence"/>
</dbReference>
<reference evidence="2 5" key="2">
    <citation type="journal article" date="2019" name="Emerg. Microbes Infect.">
        <title>Comprehensive subspecies identification of 175 nontuberculous mycobacteria species based on 7547 genomic profiles.</title>
        <authorList>
            <person name="Matsumoto Y."/>
            <person name="Kinjo T."/>
            <person name="Motooka D."/>
            <person name="Nabeya D."/>
            <person name="Jung N."/>
            <person name="Uechi K."/>
            <person name="Horii T."/>
            <person name="Iida T."/>
            <person name="Fujita J."/>
            <person name="Nakamura S."/>
        </authorList>
    </citation>
    <scope>NUCLEOTIDE SEQUENCE [LARGE SCALE GENOMIC DNA]</scope>
    <source>
        <strain evidence="2 5">JCM 6377</strain>
    </source>
</reference>
<evidence type="ECO:0000256" key="1">
    <source>
        <dbReference type="SAM" id="MobiDB-lite"/>
    </source>
</evidence>
<dbReference type="Pfam" id="PF20060">
    <property type="entry name" value="DUF6459"/>
    <property type="match status" value="1"/>
</dbReference>